<dbReference type="PANTHER" id="PTHR32183:SF11">
    <property type="entry name" value="THIOL METHYLTRANSFERASE 2-RELATED"/>
    <property type="match status" value="1"/>
</dbReference>
<evidence type="ECO:0000256" key="2">
    <source>
        <dbReference type="ARBA" id="ARBA00022603"/>
    </source>
</evidence>
<proteinExistence type="predicted"/>
<dbReference type="GO" id="GO:0032259">
    <property type="term" value="P:methylation"/>
    <property type="evidence" value="ECO:0007669"/>
    <property type="project" value="UniProtKB-KW"/>
</dbReference>
<dbReference type="InterPro" id="IPR029063">
    <property type="entry name" value="SAM-dependent_MTases_sf"/>
</dbReference>
<evidence type="ECO:0008006" key="8">
    <source>
        <dbReference type="Google" id="ProtNLM"/>
    </source>
</evidence>
<dbReference type="PROSITE" id="PS51585">
    <property type="entry name" value="SAM_MT_TPMT"/>
    <property type="match status" value="1"/>
</dbReference>
<dbReference type="Gene3D" id="3.40.50.150">
    <property type="entry name" value="Vaccinia Virus protein VP39"/>
    <property type="match status" value="1"/>
</dbReference>
<dbReference type="GO" id="GO:0008757">
    <property type="term" value="F:S-adenosylmethionine-dependent methyltransferase activity"/>
    <property type="evidence" value="ECO:0007669"/>
    <property type="project" value="InterPro"/>
</dbReference>
<dbReference type="PANTHER" id="PTHR32183">
    <property type="match status" value="1"/>
</dbReference>
<sequence length="256" mass="28704">MASHGIRSPPPPSDASSSRPKFDTETLKAYIKKLLSTTLQNEAFPSPRDRDRTKAWCKEIGERVKERMIGMYLSLILCFKLAYSDAVDVRDTAERLGYDAVFIASVLDYYVLGIDLSPSAVDAANAYAQKVVTLNDSARDRVMFRATDFFNFAIEEEERFDVVFDHTFFCAIPPSLRSAWGQEMAALLTPGGFLITLVFPIDGSREGGPPYSVSVDIYAQALGSHWTKTLDKIPSESSPSHEGRERLVIWRKNLYL</sequence>
<dbReference type="SUPFAM" id="SSF53335">
    <property type="entry name" value="S-adenosyl-L-methionine-dependent methyltransferases"/>
    <property type="match status" value="1"/>
</dbReference>
<dbReference type="OrthoDB" id="276151at2759"/>
<keyword evidence="4" id="KW-0949">S-adenosyl-L-methionine</keyword>
<evidence type="ECO:0000256" key="3">
    <source>
        <dbReference type="ARBA" id="ARBA00022679"/>
    </source>
</evidence>
<dbReference type="AlphaFoldDB" id="A0A4S4L1F0"/>
<accession>A0A4S4L1F0</accession>
<comment type="caution">
    <text evidence="6">The sequence shown here is derived from an EMBL/GenBank/DDBJ whole genome shotgun (WGS) entry which is preliminary data.</text>
</comment>
<protein>
    <recommendedName>
        <fullName evidence="8">Methyltransferase domain-containing protein</fullName>
    </recommendedName>
</protein>
<name>A0A4S4L1F0_9AGAM</name>
<evidence type="ECO:0000313" key="6">
    <source>
        <dbReference type="EMBL" id="THH05126.1"/>
    </source>
</evidence>
<dbReference type="Proteomes" id="UP000308199">
    <property type="component" value="Unassembled WGS sequence"/>
</dbReference>
<dbReference type="Pfam" id="PF05724">
    <property type="entry name" value="TPMT"/>
    <property type="match status" value="1"/>
</dbReference>
<evidence type="ECO:0000256" key="4">
    <source>
        <dbReference type="ARBA" id="ARBA00022691"/>
    </source>
</evidence>
<keyword evidence="3" id="KW-0808">Transferase</keyword>
<evidence type="ECO:0000256" key="1">
    <source>
        <dbReference type="ARBA" id="ARBA00022553"/>
    </source>
</evidence>
<organism evidence="6 7">
    <name type="scientific">Phellinidium pouzarii</name>
    <dbReference type="NCBI Taxonomy" id="167371"/>
    <lineage>
        <taxon>Eukaryota</taxon>
        <taxon>Fungi</taxon>
        <taxon>Dikarya</taxon>
        <taxon>Basidiomycota</taxon>
        <taxon>Agaricomycotina</taxon>
        <taxon>Agaricomycetes</taxon>
        <taxon>Hymenochaetales</taxon>
        <taxon>Hymenochaetaceae</taxon>
        <taxon>Phellinidium</taxon>
    </lineage>
</organism>
<evidence type="ECO:0000313" key="7">
    <source>
        <dbReference type="Proteomes" id="UP000308199"/>
    </source>
</evidence>
<dbReference type="CDD" id="cd02440">
    <property type="entry name" value="AdoMet_MTases"/>
    <property type="match status" value="1"/>
</dbReference>
<keyword evidence="1" id="KW-0597">Phosphoprotein</keyword>
<evidence type="ECO:0000256" key="5">
    <source>
        <dbReference type="SAM" id="MobiDB-lite"/>
    </source>
</evidence>
<dbReference type="InterPro" id="IPR008854">
    <property type="entry name" value="TPMT"/>
</dbReference>
<reference evidence="6 7" key="1">
    <citation type="submission" date="2019-02" db="EMBL/GenBank/DDBJ databases">
        <title>Genome sequencing of the rare red list fungi Phellinidium pouzarii.</title>
        <authorList>
            <person name="Buettner E."/>
            <person name="Kellner H."/>
        </authorList>
    </citation>
    <scope>NUCLEOTIDE SEQUENCE [LARGE SCALE GENOMIC DNA]</scope>
    <source>
        <strain evidence="6 7">DSM 108285</strain>
    </source>
</reference>
<keyword evidence="2" id="KW-0489">Methyltransferase</keyword>
<feature type="region of interest" description="Disordered" evidence="5">
    <location>
        <begin position="1"/>
        <end position="21"/>
    </location>
</feature>
<keyword evidence="7" id="KW-1185">Reference proteome</keyword>
<dbReference type="EMBL" id="SGPK01000285">
    <property type="protein sequence ID" value="THH05126.1"/>
    <property type="molecule type" value="Genomic_DNA"/>
</dbReference>
<gene>
    <name evidence="6" type="ORF">EW145_g5028</name>
</gene>